<dbReference type="GO" id="GO:0016715">
    <property type="term" value="F:oxidoreductase activity, acting on paired donors, with incorporation or reduction of molecular oxygen, reduced ascorbate as one donor, and incorporation of one atom of oxygen"/>
    <property type="evidence" value="ECO:0007669"/>
    <property type="project" value="InterPro"/>
</dbReference>
<keyword evidence="3" id="KW-1185">Reference proteome</keyword>
<gene>
    <name evidence="2" type="ORF">GO495_10115</name>
</gene>
<protein>
    <submittedName>
        <fullName evidence="2">Cytochrome c</fullName>
    </submittedName>
</protein>
<keyword evidence="1" id="KW-1015">Disulfide bond</keyword>
<reference evidence="2 3" key="1">
    <citation type="submission" date="2019-12" db="EMBL/GenBank/DDBJ databases">
        <title>The draft genomic sequence of strain Chitinophaga oryziterrae JCM 16595.</title>
        <authorList>
            <person name="Zhang X."/>
        </authorList>
    </citation>
    <scope>NUCLEOTIDE SEQUENCE [LARGE SCALE GENOMIC DNA]</scope>
    <source>
        <strain evidence="2 3">JCM 16595</strain>
    </source>
</reference>
<dbReference type="RefSeq" id="WP_157299562.1">
    <property type="nucleotide sequence ID" value="NZ_BAAAZB010000010.1"/>
</dbReference>
<dbReference type="Gene3D" id="2.60.120.230">
    <property type="match status" value="1"/>
</dbReference>
<comment type="caution">
    <text evidence="2">The sequence shown here is derived from an EMBL/GenBank/DDBJ whole genome shotgun (WGS) entry which is preliminary data.</text>
</comment>
<dbReference type="OrthoDB" id="9786191at2"/>
<sequence>MIVRVKYIVAILLLFTYTANGQKITWYQHIAPLIHSNCTPCHREGESAPFPLVTYEDVAKRAAFIKKVTQSHYMPPWKADPHYSTFANERKLSEEQITMIADWADHKMPKGTATAKDENPYVTGTRYKRKPDLVLSMKESFHLPGDNTEKFIVYKIPFELPDSMNVEAIEFTSNNRKVIHHANYEVDNVPELDLYNTPAYVNNTESHLDYYEQYVKYRQNMVYFGGWIPGSSYESYPANIGWVMPKRGVVLLTVHYAPLGKDEDVISGVQFFFTKTPVKRVIKAVSLGSGGIGEKQIDPYFYIPPNVVKSFKVRVATPTDQSLLYVWPHMHYLGKIFKAYAVTPEGDTIKLVSIPDWNFNWQEIYWFPKLMKIPAGTIVNIEGTYDNTADNPSNPSSPPAIVYGAMKTKDEMMTLVMVSLPYEKGDEEISTK</sequence>
<dbReference type="SUPFAM" id="SSF49742">
    <property type="entry name" value="PHM/PNGase F"/>
    <property type="match status" value="2"/>
</dbReference>
<evidence type="ECO:0000256" key="1">
    <source>
        <dbReference type="ARBA" id="ARBA00023157"/>
    </source>
</evidence>
<dbReference type="InterPro" id="IPR014784">
    <property type="entry name" value="Cu2_ascorb_mOase-like_C"/>
</dbReference>
<organism evidence="2 3">
    <name type="scientific">Chitinophaga oryziterrae</name>
    <dbReference type="NCBI Taxonomy" id="1031224"/>
    <lineage>
        <taxon>Bacteria</taxon>
        <taxon>Pseudomonadati</taxon>
        <taxon>Bacteroidota</taxon>
        <taxon>Chitinophagia</taxon>
        <taxon>Chitinophagales</taxon>
        <taxon>Chitinophagaceae</taxon>
        <taxon>Chitinophaga</taxon>
    </lineage>
</organism>
<evidence type="ECO:0000313" key="3">
    <source>
        <dbReference type="Proteomes" id="UP000468388"/>
    </source>
</evidence>
<dbReference type="AlphaFoldDB" id="A0A6N8J7M4"/>
<dbReference type="InterPro" id="IPR008977">
    <property type="entry name" value="PHM/PNGase_F_dom_sf"/>
</dbReference>
<name>A0A6N8J7M4_9BACT</name>
<accession>A0A6N8J7M4</accession>
<dbReference type="Proteomes" id="UP000468388">
    <property type="component" value="Unassembled WGS sequence"/>
</dbReference>
<proteinExistence type="predicted"/>
<dbReference type="EMBL" id="WRXO01000002">
    <property type="protein sequence ID" value="MVT40934.1"/>
    <property type="molecule type" value="Genomic_DNA"/>
</dbReference>
<evidence type="ECO:0000313" key="2">
    <source>
        <dbReference type="EMBL" id="MVT40934.1"/>
    </source>
</evidence>